<dbReference type="CDD" id="cd07750">
    <property type="entry name" value="PolyPPase_VTC_like"/>
    <property type="match status" value="1"/>
</dbReference>
<sequence>MKLKKVFQRKENKYLLIQSQFQSFFDDLHQYMSVDQYGLHTIQSLYYDTPDYYFIQRSISKPKYKEKFRVRSYGTARADSLVFLEIKKKVAGIVYKRRLVLTYEEYLNWEAFGKFPEQLAHNQIAREITWLFYRQPALSPKVLITYDRLSLFMADDSEFRVTFDQNIRYCTENLALDNKLSGKLVAPEVGVLMEVKAMGAYPLWFTALLTKYHIQKSSFSKYAQTYQRHLFKREELLNVV</sequence>
<feature type="domain" description="VTC" evidence="1">
    <location>
        <begin position="8"/>
        <end position="227"/>
    </location>
</feature>
<gene>
    <name evidence="2" type="ORF">C7H83_04290</name>
</gene>
<dbReference type="RefSeq" id="WP_103892254.1">
    <property type="nucleotide sequence ID" value="NZ_CP027768.1"/>
</dbReference>
<dbReference type="AlphaFoldDB" id="A0A3G5FHN9"/>
<dbReference type="Proteomes" id="UP000280475">
    <property type="component" value="Chromosome"/>
</dbReference>
<evidence type="ECO:0000313" key="3">
    <source>
        <dbReference type="Proteomes" id="UP000280475"/>
    </source>
</evidence>
<dbReference type="InterPro" id="IPR018966">
    <property type="entry name" value="VTC_domain"/>
</dbReference>
<dbReference type="GO" id="GO:0006799">
    <property type="term" value="P:polyphosphate biosynthetic process"/>
    <property type="evidence" value="ECO:0007669"/>
    <property type="project" value="UniProtKB-ARBA"/>
</dbReference>
<evidence type="ECO:0000259" key="1">
    <source>
        <dbReference type="Pfam" id="PF09359"/>
    </source>
</evidence>
<dbReference type="Gene3D" id="3.20.100.30">
    <property type="entry name" value="VTC, catalytic tunnel domain"/>
    <property type="match status" value="1"/>
</dbReference>
<dbReference type="InterPro" id="IPR042267">
    <property type="entry name" value="VTC_sf"/>
</dbReference>
<name>A0A3G5FHN9_TETHA</name>
<dbReference type="EMBL" id="CP027768">
    <property type="protein sequence ID" value="AYW49755.1"/>
    <property type="molecule type" value="Genomic_DNA"/>
</dbReference>
<organism evidence="2 3">
    <name type="scientific">Tetragenococcus halophilus</name>
    <name type="common">Pediococcus halophilus</name>
    <dbReference type="NCBI Taxonomy" id="51669"/>
    <lineage>
        <taxon>Bacteria</taxon>
        <taxon>Bacillati</taxon>
        <taxon>Bacillota</taxon>
        <taxon>Bacilli</taxon>
        <taxon>Lactobacillales</taxon>
        <taxon>Enterococcaceae</taxon>
        <taxon>Tetragenococcus</taxon>
    </lineage>
</organism>
<protein>
    <submittedName>
        <fullName evidence="2">VTC domain-containing protein</fullName>
    </submittedName>
</protein>
<evidence type="ECO:0000313" key="2">
    <source>
        <dbReference type="EMBL" id="AYW49755.1"/>
    </source>
</evidence>
<reference evidence="2 3" key="1">
    <citation type="journal article" date="2012" name="Int. J. Syst. Evol. Microbiol.">
        <title>Characterization of Tetragenococcus strains from sugar thick juice reveals a novel species, Tetragenococcus osmophilus sp. nov., and divides Tetragenococcus halophilus into two subspecies, T. halophilus subsp. halophilus subsp. nov. and T. halophilus subsp. flandriensis subsp. nov.</title>
        <authorList>
            <person name="Juste A."/>
            <person name="Van Trappen S."/>
            <person name="Verreth C."/>
            <person name="Cleenwerck I."/>
            <person name="De Vos P."/>
            <person name="Lievens B."/>
            <person name="Willems K.A."/>
        </authorList>
    </citation>
    <scope>NUCLEOTIDE SEQUENCE [LARGE SCALE GENOMIC DNA]</scope>
    <source>
        <strain evidence="2 3">LMG 26042</strain>
    </source>
</reference>
<accession>A0A3G5FHN9</accession>
<dbReference type="Pfam" id="PF09359">
    <property type="entry name" value="VTC"/>
    <property type="match status" value="1"/>
</dbReference>
<proteinExistence type="predicted"/>